<dbReference type="EMBL" id="BMAC01000040">
    <property type="protein sequence ID" value="GFP82269.1"/>
    <property type="molecule type" value="Genomic_DNA"/>
</dbReference>
<comment type="caution">
    <text evidence="1">The sequence shown here is derived from an EMBL/GenBank/DDBJ whole genome shotgun (WGS) entry which is preliminary data.</text>
</comment>
<reference evidence="1" key="1">
    <citation type="submission" date="2020-07" db="EMBL/GenBank/DDBJ databases">
        <title>Ethylene signaling mediates host invasion by parasitic plants.</title>
        <authorList>
            <person name="Yoshida S."/>
        </authorList>
    </citation>
    <scope>NUCLEOTIDE SEQUENCE</scope>
    <source>
        <strain evidence="1">Okayama</strain>
    </source>
</reference>
<organism evidence="1 2">
    <name type="scientific">Phtheirospermum japonicum</name>
    <dbReference type="NCBI Taxonomy" id="374723"/>
    <lineage>
        <taxon>Eukaryota</taxon>
        <taxon>Viridiplantae</taxon>
        <taxon>Streptophyta</taxon>
        <taxon>Embryophyta</taxon>
        <taxon>Tracheophyta</taxon>
        <taxon>Spermatophyta</taxon>
        <taxon>Magnoliopsida</taxon>
        <taxon>eudicotyledons</taxon>
        <taxon>Gunneridae</taxon>
        <taxon>Pentapetalae</taxon>
        <taxon>asterids</taxon>
        <taxon>lamiids</taxon>
        <taxon>Lamiales</taxon>
        <taxon>Orobanchaceae</taxon>
        <taxon>Orobanchaceae incertae sedis</taxon>
        <taxon>Phtheirospermum</taxon>
    </lineage>
</organism>
<evidence type="ECO:0000313" key="2">
    <source>
        <dbReference type="Proteomes" id="UP000653305"/>
    </source>
</evidence>
<dbReference type="Proteomes" id="UP000653305">
    <property type="component" value="Unassembled WGS sequence"/>
</dbReference>
<protein>
    <submittedName>
        <fullName evidence="1">RAS-related protein raba4a</fullName>
    </submittedName>
</protein>
<name>A0A830BAL3_9LAMI</name>
<dbReference type="AlphaFoldDB" id="A0A830BAL3"/>
<accession>A0A830BAL3</accession>
<gene>
    <name evidence="1" type="ORF">PHJA_000370100</name>
</gene>
<sequence>MSLVWTPRPQLELSSRCRRLRSITGLSRCRFGTTPARKGTSPFRVYLLFNFEIVYMNEYSEK</sequence>
<proteinExistence type="predicted"/>
<keyword evidence="2" id="KW-1185">Reference proteome</keyword>
<evidence type="ECO:0000313" key="1">
    <source>
        <dbReference type="EMBL" id="GFP82269.1"/>
    </source>
</evidence>